<accession>A0A645B7Z9</accession>
<protein>
    <submittedName>
        <fullName evidence="2">RNA 2',3'-cyclic phosphodiesterase</fullName>
        <ecNumber evidence="2">3.1.4.-</ecNumber>
    </submittedName>
</protein>
<dbReference type="EC" id="3.1.4.-" evidence="2"/>
<comment type="caution">
    <text evidence="2">The sequence shown here is derived from an EMBL/GenBank/DDBJ whole genome shotgun (WGS) entry which is preliminary data.</text>
</comment>
<dbReference type="NCBIfam" id="TIGR02258">
    <property type="entry name" value="2_5_ligase"/>
    <property type="match status" value="1"/>
</dbReference>
<sequence length="180" mass="20457">MRLFIGIDLPEELKRELLGFQTELKTLGVKGLWKAQDNFHITLEYLGELDPSTVPLLSETLSQVARKHPSFRLNVGGLGSFPSFKRPHTLWTSVGGSLKELNILRDELHHELAQKRFALEDRPFKPHLTLASRPELDGLDTASAQAKQLGEFVVAEVVLFESKVIRGKRIYTHIFEERLC</sequence>
<dbReference type="SUPFAM" id="SSF55144">
    <property type="entry name" value="LigT-like"/>
    <property type="match status" value="1"/>
</dbReference>
<name>A0A645B7Z9_9ZZZZ</name>
<dbReference type="EMBL" id="VSSQ01016461">
    <property type="protein sequence ID" value="MPM57824.1"/>
    <property type="molecule type" value="Genomic_DNA"/>
</dbReference>
<dbReference type="Gene3D" id="3.90.1140.10">
    <property type="entry name" value="Cyclic phosphodiesterase"/>
    <property type="match status" value="1"/>
</dbReference>
<evidence type="ECO:0000256" key="1">
    <source>
        <dbReference type="ARBA" id="ARBA00022801"/>
    </source>
</evidence>
<organism evidence="2">
    <name type="scientific">bioreactor metagenome</name>
    <dbReference type="NCBI Taxonomy" id="1076179"/>
    <lineage>
        <taxon>unclassified sequences</taxon>
        <taxon>metagenomes</taxon>
        <taxon>ecological metagenomes</taxon>
    </lineage>
</organism>
<dbReference type="PANTHER" id="PTHR35561:SF1">
    <property type="entry name" value="RNA 2',3'-CYCLIC PHOSPHODIESTERASE"/>
    <property type="match status" value="1"/>
</dbReference>
<reference evidence="2" key="1">
    <citation type="submission" date="2019-08" db="EMBL/GenBank/DDBJ databases">
        <authorList>
            <person name="Kucharzyk K."/>
            <person name="Murdoch R.W."/>
            <person name="Higgins S."/>
            <person name="Loffler F."/>
        </authorList>
    </citation>
    <scope>NUCLEOTIDE SEQUENCE</scope>
</reference>
<dbReference type="InterPro" id="IPR009097">
    <property type="entry name" value="Cyclic_Pdiesterase"/>
</dbReference>
<gene>
    <name evidence="2" type="primary">thpR_15</name>
    <name evidence="2" type="ORF">SDC9_104647</name>
</gene>
<evidence type="ECO:0000313" key="2">
    <source>
        <dbReference type="EMBL" id="MPM57824.1"/>
    </source>
</evidence>
<dbReference type="HAMAP" id="MF_01940">
    <property type="entry name" value="RNA_CPDase"/>
    <property type="match status" value="1"/>
</dbReference>
<dbReference type="InterPro" id="IPR004175">
    <property type="entry name" value="RNA_CPDase"/>
</dbReference>
<keyword evidence="1 2" id="KW-0378">Hydrolase</keyword>
<dbReference type="GO" id="GO:0008664">
    <property type="term" value="F:RNA 2',3'-cyclic 3'-phosphodiesterase activity"/>
    <property type="evidence" value="ECO:0007669"/>
    <property type="project" value="InterPro"/>
</dbReference>
<dbReference type="GO" id="GO:0004113">
    <property type="term" value="F:2',3'-cyclic-nucleotide 3'-phosphodiesterase activity"/>
    <property type="evidence" value="ECO:0007669"/>
    <property type="project" value="InterPro"/>
</dbReference>
<dbReference type="PANTHER" id="PTHR35561">
    <property type="entry name" value="RNA 2',3'-CYCLIC PHOSPHODIESTERASE"/>
    <property type="match status" value="1"/>
</dbReference>
<proteinExistence type="inferred from homology"/>
<dbReference type="AlphaFoldDB" id="A0A645B7Z9"/>
<dbReference type="Pfam" id="PF13563">
    <property type="entry name" value="2_5_RNA_ligase2"/>
    <property type="match status" value="1"/>
</dbReference>